<proteinExistence type="predicted"/>
<gene>
    <name evidence="2" type="ORF">GCM10010841_31470</name>
</gene>
<organism evidence="2 3">
    <name type="scientific">Deinococcus aerophilus</name>
    <dbReference type="NCBI Taxonomy" id="522488"/>
    <lineage>
        <taxon>Bacteria</taxon>
        <taxon>Thermotogati</taxon>
        <taxon>Deinococcota</taxon>
        <taxon>Deinococci</taxon>
        <taxon>Deinococcales</taxon>
        <taxon>Deinococcaceae</taxon>
        <taxon>Deinococcus</taxon>
    </lineage>
</organism>
<feature type="region of interest" description="Disordered" evidence="1">
    <location>
        <begin position="230"/>
        <end position="250"/>
    </location>
</feature>
<dbReference type="EMBL" id="BMOM01000047">
    <property type="protein sequence ID" value="GGM21239.1"/>
    <property type="molecule type" value="Genomic_DNA"/>
</dbReference>
<evidence type="ECO:0000256" key="1">
    <source>
        <dbReference type="SAM" id="MobiDB-lite"/>
    </source>
</evidence>
<reference evidence="3" key="1">
    <citation type="journal article" date="2019" name="Int. J. Syst. Evol. Microbiol.">
        <title>The Global Catalogue of Microorganisms (GCM) 10K type strain sequencing project: providing services to taxonomists for standard genome sequencing and annotation.</title>
        <authorList>
            <consortium name="The Broad Institute Genomics Platform"/>
            <consortium name="The Broad Institute Genome Sequencing Center for Infectious Disease"/>
            <person name="Wu L."/>
            <person name="Ma J."/>
        </authorList>
    </citation>
    <scope>NUCLEOTIDE SEQUENCE [LARGE SCALE GENOMIC DNA]</scope>
    <source>
        <strain evidence="3">JCM 15443</strain>
    </source>
</reference>
<comment type="caution">
    <text evidence="2">The sequence shown here is derived from an EMBL/GenBank/DDBJ whole genome shotgun (WGS) entry which is preliminary data.</text>
</comment>
<dbReference type="RefSeq" id="WP_188905304.1">
    <property type="nucleotide sequence ID" value="NZ_BMOM01000047.1"/>
</dbReference>
<dbReference type="InterPro" id="IPR016181">
    <property type="entry name" value="Acyl_CoA_acyltransferase"/>
</dbReference>
<evidence type="ECO:0000313" key="2">
    <source>
        <dbReference type="EMBL" id="GGM21239.1"/>
    </source>
</evidence>
<accession>A0ABQ2GZA5</accession>
<protein>
    <submittedName>
        <fullName evidence="2">N-acetyltransferase</fullName>
    </submittedName>
</protein>
<name>A0ABQ2GZA5_9DEIO</name>
<keyword evidence="3" id="KW-1185">Reference proteome</keyword>
<dbReference type="SUPFAM" id="SSF55729">
    <property type="entry name" value="Acyl-CoA N-acyltransferases (Nat)"/>
    <property type="match status" value="1"/>
</dbReference>
<evidence type="ECO:0000313" key="3">
    <source>
        <dbReference type="Proteomes" id="UP000661918"/>
    </source>
</evidence>
<dbReference type="Proteomes" id="UP000661918">
    <property type="component" value="Unassembled WGS sequence"/>
</dbReference>
<sequence>MPATPPGLPEFRVRAVTDPADPALAAFGILQNRVYFEPHNLIPATYIGALLRESPGEATERHNTLLVAEDRAGGLLGGTFFHFLSAVRTGFSSFLGVDGAARGQGVARTLHNARWTALMEQSGGTCRGLFIDVVSPGRLSAGQRAAEARVGSDPLARRRAFGALGFATVDVRYEQPVGGPDGGPVTDLDLLYFAPGAPARVPAQLVADTMCAYWTPWLGAARAEREAGRLRERAGGPEVALLPAGQSPEG</sequence>